<name>A0A8X8BYM3_POLSE</name>
<dbReference type="PROSITE" id="PS00010">
    <property type="entry name" value="ASX_HYDROXYL"/>
    <property type="match status" value="3"/>
</dbReference>
<dbReference type="PANTHER" id="PTHR24039:SF58">
    <property type="entry name" value="EGF-LIKE DOMAIN-CONTAINING PROTEIN"/>
    <property type="match status" value="1"/>
</dbReference>
<protein>
    <submittedName>
        <fullName evidence="8">AGRE1 protein</fullName>
    </submittedName>
</protein>
<evidence type="ECO:0000256" key="1">
    <source>
        <dbReference type="ARBA" id="ARBA00022536"/>
    </source>
</evidence>
<feature type="non-terminal residue" evidence="8">
    <location>
        <position position="1"/>
    </location>
</feature>
<dbReference type="PROSITE" id="PS50026">
    <property type="entry name" value="EGF_3"/>
    <property type="match status" value="3"/>
</dbReference>
<keyword evidence="2" id="KW-0732">Signal</keyword>
<sequence>MPSPRASSSFHPTPASNEGRRPLLYTTRMSSGCFRHSPVGHAPAWRKCRLFSRQLSGCRPGVVEVLRTARLWKSEETKKPPTDKLPPRGAEDPGDGLAAHCSPRANSDFDECSTTDFCSDHALCVNTYGSYYCQCQAGFRNNNKKVTFTFTESHCIDINECIEQLGLCGPNANCTNTIGNYSCSCQPGFTSKSGQQTFRANESSCQDINECIEQRGLCGPNATCRNTIGNYSCSCQPGFTSKSGQQTFRANESSCQGNASLINTSLCQEGIGSR</sequence>
<accession>A0A8X8BYM3</accession>
<feature type="domain" description="EGF-like" evidence="7">
    <location>
        <begin position="207"/>
        <end position="245"/>
    </location>
</feature>
<dbReference type="Pfam" id="PF07645">
    <property type="entry name" value="EGF_CA"/>
    <property type="match status" value="3"/>
</dbReference>
<dbReference type="Gene3D" id="2.10.25.10">
    <property type="entry name" value="Laminin"/>
    <property type="match status" value="3"/>
</dbReference>
<dbReference type="InterPro" id="IPR009030">
    <property type="entry name" value="Growth_fac_rcpt_cys_sf"/>
</dbReference>
<dbReference type="SMART" id="SM00179">
    <property type="entry name" value="EGF_CA"/>
    <property type="match status" value="3"/>
</dbReference>
<feature type="region of interest" description="Disordered" evidence="6">
    <location>
        <begin position="74"/>
        <end position="97"/>
    </location>
</feature>
<dbReference type="InterPro" id="IPR049883">
    <property type="entry name" value="NOTCH1_EGF-like"/>
</dbReference>
<evidence type="ECO:0000256" key="2">
    <source>
        <dbReference type="ARBA" id="ARBA00022729"/>
    </source>
</evidence>
<dbReference type="SUPFAM" id="SSF57196">
    <property type="entry name" value="EGF/Laminin"/>
    <property type="match status" value="1"/>
</dbReference>
<evidence type="ECO:0000313" key="9">
    <source>
        <dbReference type="Proteomes" id="UP000886611"/>
    </source>
</evidence>
<dbReference type="InterPro" id="IPR000152">
    <property type="entry name" value="EGF-type_Asp/Asn_hydroxyl_site"/>
</dbReference>
<keyword evidence="1 5" id="KW-0245">EGF-like domain</keyword>
<dbReference type="PROSITE" id="PS01187">
    <property type="entry name" value="EGF_CA"/>
    <property type="match status" value="1"/>
</dbReference>
<dbReference type="GO" id="GO:0005509">
    <property type="term" value="F:calcium ion binding"/>
    <property type="evidence" value="ECO:0007669"/>
    <property type="project" value="InterPro"/>
</dbReference>
<keyword evidence="3" id="KW-0677">Repeat</keyword>
<dbReference type="Proteomes" id="UP000886611">
    <property type="component" value="Unassembled WGS sequence"/>
</dbReference>
<comment type="caution">
    <text evidence="8">The sequence shown here is derived from an EMBL/GenBank/DDBJ whole genome shotgun (WGS) entry which is preliminary data.</text>
</comment>
<dbReference type="InterPro" id="IPR018097">
    <property type="entry name" value="EGF_Ca-bd_CS"/>
</dbReference>
<evidence type="ECO:0000256" key="4">
    <source>
        <dbReference type="ARBA" id="ARBA00023157"/>
    </source>
</evidence>
<feature type="region of interest" description="Disordered" evidence="6">
    <location>
        <begin position="1"/>
        <end position="22"/>
    </location>
</feature>
<dbReference type="InterPro" id="IPR001881">
    <property type="entry name" value="EGF-like_Ca-bd_dom"/>
</dbReference>
<evidence type="ECO:0000313" key="8">
    <source>
        <dbReference type="EMBL" id="KAG2470712.1"/>
    </source>
</evidence>
<feature type="compositionally biased region" description="Polar residues" evidence="6">
    <location>
        <begin position="1"/>
        <end position="16"/>
    </location>
</feature>
<evidence type="ECO:0000256" key="6">
    <source>
        <dbReference type="SAM" id="MobiDB-lite"/>
    </source>
</evidence>
<dbReference type="AlphaFoldDB" id="A0A8X8BYM3"/>
<organism evidence="8 9">
    <name type="scientific">Polypterus senegalus</name>
    <name type="common">Senegal bichir</name>
    <dbReference type="NCBI Taxonomy" id="55291"/>
    <lineage>
        <taxon>Eukaryota</taxon>
        <taxon>Metazoa</taxon>
        <taxon>Chordata</taxon>
        <taxon>Craniata</taxon>
        <taxon>Vertebrata</taxon>
        <taxon>Euteleostomi</taxon>
        <taxon>Actinopterygii</taxon>
        <taxon>Polypteriformes</taxon>
        <taxon>Polypteridae</taxon>
        <taxon>Polypterus</taxon>
    </lineage>
</organism>
<dbReference type="SUPFAM" id="SSF57184">
    <property type="entry name" value="Growth factor receptor domain"/>
    <property type="match status" value="1"/>
</dbReference>
<proteinExistence type="predicted"/>
<reference evidence="8 9" key="1">
    <citation type="journal article" date="2021" name="Cell">
        <title>Tracing the genetic footprints of vertebrate landing in non-teleost ray-finned fishes.</title>
        <authorList>
            <person name="Bi X."/>
            <person name="Wang K."/>
            <person name="Yang L."/>
            <person name="Pan H."/>
            <person name="Jiang H."/>
            <person name="Wei Q."/>
            <person name="Fang M."/>
            <person name="Yu H."/>
            <person name="Zhu C."/>
            <person name="Cai Y."/>
            <person name="He Y."/>
            <person name="Gan X."/>
            <person name="Zeng H."/>
            <person name="Yu D."/>
            <person name="Zhu Y."/>
            <person name="Jiang H."/>
            <person name="Qiu Q."/>
            <person name="Yang H."/>
            <person name="Zhang Y.E."/>
            <person name="Wang W."/>
            <person name="Zhu M."/>
            <person name="He S."/>
            <person name="Zhang G."/>
        </authorList>
    </citation>
    <scope>NUCLEOTIDE SEQUENCE [LARGE SCALE GENOMIC DNA]</scope>
    <source>
        <strain evidence="8">Bchr_013</strain>
    </source>
</reference>
<feature type="domain" description="EGF-like" evidence="7">
    <location>
        <begin position="157"/>
        <end position="195"/>
    </location>
</feature>
<keyword evidence="9" id="KW-1185">Reference proteome</keyword>
<gene>
    <name evidence="8" type="primary">Adgre1_0</name>
    <name evidence="8" type="ORF">GTO96_0005796</name>
</gene>
<evidence type="ECO:0000256" key="5">
    <source>
        <dbReference type="PROSITE-ProRule" id="PRU00076"/>
    </source>
</evidence>
<keyword evidence="4" id="KW-1015">Disulfide bond</keyword>
<feature type="compositionally biased region" description="Basic and acidic residues" evidence="6">
    <location>
        <begin position="74"/>
        <end position="91"/>
    </location>
</feature>
<dbReference type="InterPro" id="IPR000742">
    <property type="entry name" value="EGF"/>
</dbReference>
<dbReference type="CDD" id="cd00054">
    <property type="entry name" value="EGF_CA"/>
    <property type="match status" value="3"/>
</dbReference>
<comment type="caution">
    <text evidence="5">Lacks conserved residue(s) required for the propagation of feature annotation.</text>
</comment>
<feature type="domain" description="EGF-like" evidence="7">
    <location>
        <begin position="108"/>
        <end position="145"/>
    </location>
</feature>
<evidence type="ECO:0000256" key="3">
    <source>
        <dbReference type="ARBA" id="ARBA00022737"/>
    </source>
</evidence>
<dbReference type="PANTHER" id="PTHR24039">
    <property type="entry name" value="FIBRILLIN-RELATED"/>
    <property type="match status" value="1"/>
</dbReference>
<dbReference type="FunFam" id="2.10.25.10:FF:000038">
    <property type="entry name" value="Fibrillin 2"/>
    <property type="match status" value="3"/>
</dbReference>
<evidence type="ECO:0000259" key="7">
    <source>
        <dbReference type="PROSITE" id="PS50026"/>
    </source>
</evidence>
<dbReference type="EMBL" id="JAATIS010000094">
    <property type="protein sequence ID" value="KAG2470712.1"/>
    <property type="molecule type" value="Genomic_DNA"/>
</dbReference>
<feature type="non-terminal residue" evidence="8">
    <location>
        <position position="274"/>
    </location>
</feature>
<dbReference type="SMART" id="SM00181">
    <property type="entry name" value="EGF"/>
    <property type="match status" value="3"/>
</dbReference>